<dbReference type="Pfam" id="PF10150">
    <property type="entry name" value="RNase_E_G"/>
    <property type="match status" value="1"/>
</dbReference>
<evidence type="ECO:0000256" key="5">
    <source>
        <dbReference type="ARBA" id="ARBA00022884"/>
    </source>
</evidence>
<evidence type="ECO:0000256" key="1">
    <source>
        <dbReference type="ARBA" id="ARBA00001946"/>
    </source>
</evidence>
<dbReference type="GO" id="GO:0006364">
    <property type="term" value="P:rRNA processing"/>
    <property type="evidence" value="ECO:0007669"/>
    <property type="project" value="TreeGrafter"/>
</dbReference>
<keyword evidence="5" id="KW-0694">RNA-binding</keyword>
<dbReference type="EMBL" id="BMAQ01000033">
    <property type="protein sequence ID" value="GFR39110.1"/>
    <property type="molecule type" value="Genomic_DNA"/>
</dbReference>
<feature type="domain" description="S1 motif" evidence="6">
    <location>
        <begin position="65"/>
        <end position="142"/>
    </location>
</feature>
<organism evidence="7 8">
    <name type="scientific">Insulibacter thermoxylanivorax</name>
    <dbReference type="NCBI Taxonomy" id="2749268"/>
    <lineage>
        <taxon>Bacteria</taxon>
        <taxon>Bacillati</taxon>
        <taxon>Bacillota</taxon>
        <taxon>Bacilli</taxon>
        <taxon>Bacillales</taxon>
        <taxon>Paenibacillaceae</taxon>
        <taxon>Insulibacter</taxon>
    </lineage>
</organism>
<dbReference type="Gene3D" id="2.40.50.140">
    <property type="entry name" value="Nucleic acid-binding proteins"/>
    <property type="match status" value="1"/>
</dbReference>
<dbReference type="GO" id="GO:0005737">
    <property type="term" value="C:cytoplasm"/>
    <property type="evidence" value="ECO:0007669"/>
    <property type="project" value="TreeGrafter"/>
</dbReference>
<dbReference type="InterPro" id="IPR004659">
    <property type="entry name" value="RNase_E/G"/>
</dbReference>
<evidence type="ECO:0000313" key="7">
    <source>
        <dbReference type="EMBL" id="GFR39110.1"/>
    </source>
</evidence>
<evidence type="ECO:0000259" key="6">
    <source>
        <dbReference type="PROSITE" id="PS50126"/>
    </source>
</evidence>
<keyword evidence="2" id="KW-0479">Metal-binding</keyword>
<evidence type="ECO:0000256" key="4">
    <source>
        <dbReference type="ARBA" id="ARBA00022842"/>
    </source>
</evidence>
<dbReference type="GO" id="GO:0004540">
    <property type="term" value="F:RNA nuclease activity"/>
    <property type="evidence" value="ECO:0007669"/>
    <property type="project" value="InterPro"/>
</dbReference>
<dbReference type="GO" id="GO:0016787">
    <property type="term" value="F:hydrolase activity"/>
    <property type="evidence" value="ECO:0007669"/>
    <property type="project" value="UniProtKB-KW"/>
</dbReference>
<dbReference type="CDD" id="cd04453">
    <property type="entry name" value="S1_RNase_E"/>
    <property type="match status" value="1"/>
</dbReference>
<dbReference type="GO" id="GO:0003723">
    <property type="term" value="F:RNA binding"/>
    <property type="evidence" value="ECO:0007669"/>
    <property type="project" value="UniProtKB-KW"/>
</dbReference>
<dbReference type="PROSITE" id="PS50126">
    <property type="entry name" value="S1"/>
    <property type="match status" value="1"/>
</dbReference>
<dbReference type="InterPro" id="IPR012340">
    <property type="entry name" value="NA-bd_OB-fold"/>
</dbReference>
<keyword evidence="4" id="KW-0460">Magnesium</keyword>
<dbReference type="PANTHER" id="PTHR30001:SF0">
    <property type="entry name" value="RIBONUCLEASE G"/>
    <property type="match status" value="1"/>
</dbReference>
<proteinExistence type="predicted"/>
<dbReference type="Proteomes" id="UP000654993">
    <property type="component" value="Unassembled WGS sequence"/>
</dbReference>
<dbReference type="NCBIfam" id="TIGR00757">
    <property type="entry name" value="RNaseEG"/>
    <property type="match status" value="1"/>
</dbReference>
<comment type="cofactor">
    <cofactor evidence="1">
        <name>Mg(2+)</name>
        <dbReference type="ChEBI" id="CHEBI:18420"/>
    </cofactor>
</comment>
<protein>
    <recommendedName>
        <fullName evidence="6">S1 motif domain-containing protein</fullName>
    </recommendedName>
</protein>
<gene>
    <name evidence="7" type="ORF">PRECH8_24060</name>
</gene>
<evidence type="ECO:0000313" key="8">
    <source>
        <dbReference type="Proteomes" id="UP000654993"/>
    </source>
</evidence>
<name>A0A916VIB0_9BACL</name>
<dbReference type="InterPro" id="IPR003029">
    <property type="entry name" value="S1_domain"/>
</dbReference>
<dbReference type="PANTHER" id="PTHR30001">
    <property type="entry name" value="RIBONUCLEASE"/>
    <property type="match status" value="1"/>
</dbReference>
<dbReference type="GO" id="GO:0046872">
    <property type="term" value="F:metal ion binding"/>
    <property type="evidence" value="ECO:0007669"/>
    <property type="project" value="UniProtKB-KW"/>
</dbReference>
<dbReference type="InterPro" id="IPR019307">
    <property type="entry name" value="RNA-bd_AU-1/RNase_E/G"/>
</dbReference>
<evidence type="ECO:0000256" key="2">
    <source>
        <dbReference type="ARBA" id="ARBA00022723"/>
    </source>
</evidence>
<dbReference type="AlphaFoldDB" id="A0A916VIB0"/>
<keyword evidence="8" id="KW-1185">Reference proteome</keyword>
<comment type="caution">
    <text evidence="7">The sequence shown here is derived from an EMBL/GenBank/DDBJ whole genome shotgun (WGS) entry which is preliminary data.</text>
</comment>
<reference evidence="7" key="2">
    <citation type="journal article" date="2021" name="Data Brief">
        <title>Draft genome sequence data of the facultative, thermophilic, xylanolytic bacterium Paenibacillus sp. strain DA-C8.</title>
        <authorList>
            <person name="Chhe C."/>
            <person name="Uke A."/>
            <person name="Baramee S."/>
            <person name="Ungkulpasvich U."/>
            <person name="Tachaapaikoon C."/>
            <person name="Pason P."/>
            <person name="Waeonukul R."/>
            <person name="Ratanakhanokchai K."/>
            <person name="Kosugi A."/>
        </authorList>
    </citation>
    <scope>NUCLEOTIDE SEQUENCE</scope>
    <source>
        <strain evidence="7">DA-C8</strain>
    </source>
</reference>
<dbReference type="SMART" id="SM00316">
    <property type="entry name" value="S1"/>
    <property type="match status" value="1"/>
</dbReference>
<reference evidence="7" key="1">
    <citation type="submission" date="2020-08" db="EMBL/GenBank/DDBJ databases">
        <authorList>
            <person name="Uke A."/>
            <person name="Chhe C."/>
            <person name="Baramee S."/>
            <person name="Kosugi A."/>
        </authorList>
    </citation>
    <scope>NUCLEOTIDE SEQUENCE</scope>
    <source>
        <strain evidence="7">DA-C8</strain>
    </source>
</reference>
<dbReference type="SUPFAM" id="SSF50249">
    <property type="entry name" value="Nucleic acid-binding proteins"/>
    <property type="match status" value="1"/>
</dbReference>
<accession>A0A916VIB0</accession>
<keyword evidence="3" id="KW-0378">Hydrolase</keyword>
<evidence type="ECO:0000256" key="3">
    <source>
        <dbReference type="ARBA" id="ARBA00022801"/>
    </source>
</evidence>
<sequence>MSCACHGRKDQLQYRKVKQTPYIEVNDLRELVIKSESDQLQAALLDDGKLTEYFVELESRKVVVGNIYKGKVINVLPGMEAAFVDIGTGKNAFLHVDDLLPAGVDRPQNKPPIDQLVRSGQELLVQVMKEPLGSKGARVTTHYFLPGRWLVYMPGARYVGISRKIVDEAERERLKRIGEQLRTSEEGLILRTAACGKSEEELRQDLEYLRSLWSKITAKQAEVQAPAELYHELDMLPRLVRDVFTDEVERCVVSDHQLAVQLQHVLEPYAAHLLERISVEDHHDVFAHYQVQDQLNRLFVRKIWLDNGGYIVVDQTEALTVIDVNTGKFIGSVDLEQTVYETNMEAAKLIAQLIRLRDIGGIIIVDFIDMNQEEHRQAIVDELEQLIRKDRTKTLIMGWTKLGLLEITRKKVRESVDYQLGGICPSCGGSGRIPVDGNSSLLR</sequence>